<reference evidence="4" key="1">
    <citation type="journal article" date="2019" name="Int. J. Syst. Evol. Microbiol.">
        <title>The Global Catalogue of Microorganisms (GCM) 10K type strain sequencing project: providing services to taxonomists for standard genome sequencing and annotation.</title>
        <authorList>
            <consortium name="The Broad Institute Genomics Platform"/>
            <consortium name="The Broad Institute Genome Sequencing Center for Infectious Disease"/>
            <person name="Wu L."/>
            <person name="Ma J."/>
        </authorList>
    </citation>
    <scope>NUCLEOTIDE SEQUENCE [LARGE SCALE GENOMIC DNA]</scope>
    <source>
        <strain evidence="4">KCTC 33792</strain>
    </source>
</reference>
<keyword evidence="4" id="KW-1185">Reference proteome</keyword>
<dbReference type="EMBL" id="JBHUML010000006">
    <property type="protein sequence ID" value="MFD2707042.1"/>
    <property type="molecule type" value="Genomic_DNA"/>
</dbReference>
<dbReference type="PANTHER" id="PTHR30032">
    <property type="entry name" value="N-ACETYLMURAMOYL-L-ALANINE AMIDASE-RELATED"/>
    <property type="match status" value="1"/>
</dbReference>
<dbReference type="InterPro" id="IPR051922">
    <property type="entry name" value="Bact_Sporulation_Assoc"/>
</dbReference>
<dbReference type="InterPro" id="IPR014225">
    <property type="entry name" value="Spore_II_D_firmicutes"/>
</dbReference>
<feature type="domain" description="Sporulation stage II protein D amidase enhancer LytB N-terminal" evidence="2">
    <location>
        <begin position="65"/>
        <end position="169"/>
    </location>
</feature>
<evidence type="ECO:0000256" key="1">
    <source>
        <dbReference type="SAM" id="MobiDB-lite"/>
    </source>
</evidence>
<dbReference type="NCBIfam" id="TIGR02870">
    <property type="entry name" value="spore_II_D"/>
    <property type="match status" value="1"/>
</dbReference>
<protein>
    <submittedName>
        <fullName evidence="3">Stage II sporulation protein D</fullName>
    </submittedName>
</protein>
<proteinExistence type="predicted"/>
<dbReference type="NCBIfam" id="TIGR02669">
    <property type="entry name" value="SpoIID_LytB"/>
    <property type="match status" value="1"/>
</dbReference>
<dbReference type="InterPro" id="IPR013486">
    <property type="entry name" value="SpoIID/LytB"/>
</dbReference>
<evidence type="ECO:0000313" key="3">
    <source>
        <dbReference type="EMBL" id="MFD2707042.1"/>
    </source>
</evidence>
<organism evidence="3 4">
    <name type="scientific">Salibacterium lacus</name>
    <dbReference type="NCBI Taxonomy" id="1898109"/>
    <lineage>
        <taxon>Bacteria</taxon>
        <taxon>Bacillati</taxon>
        <taxon>Bacillota</taxon>
        <taxon>Bacilli</taxon>
        <taxon>Bacillales</taxon>
        <taxon>Bacillaceae</taxon>
    </lineage>
</organism>
<dbReference type="Pfam" id="PF08486">
    <property type="entry name" value="SpoIID"/>
    <property type="match status" value="1"/>
</dbReference>
<comment type="caution">
    <text evidence="3">The sequence shown here is derived from an EMBL/GenBank/DDBJ whole genome shotgun (WGS) entry which is preliminary data.</text>
</comment>
<name>A0ABW5T6S0_9BACI</name>
<evidence type="ECO:0000259" key="2">
    <source>
        <dbReference type="Pfam" id="PF08486"/>
    </source>
</evidence>
<feature type="compositionally biased region" description="Polar residues" evidence="1">
    <location>
        <begin position="31"/>
        <end position="42"/>
    </location>
</feature>
<dbReference type="Proteomes" id="UP001597520">
    <property type="component" value="Unassembled WGS sequence"/>
</dbReference>
<accession>A0ABW5T6S0</accession>
<gene>
    <name evidence="3" type="primary">spoIID</name>
    <name evidence="3" type="ORF">ACFSUB_16425</name>
</gene>
<dbReference type="PANTHER" id="PTHR30032:SF4">
    <property type="entry name" value="AMIDASE ENHANCER"/>
    <property type="match status" value="1"/>
</dbReference>
<sequence>MKKGALISVFLFVLFFLIPVLFISIGGPPDSSGTQTTDTAPESSGEEPLTQPAEESERTIPVFRSETETVEQTGLEEYVAGVVASEMPVSFDIEALKAQALTARTYAAKQIASPSEINLPDGALVTDTTMHQVYQSEEELKEEWGGDFEWKMKKINEAVRATKGQVLTYEGQPITASFFSTSNGHTENAEDYWQNPEPYLQSVESPWDTESPRYANEMSMSVAEVEQALGISLSEGASGTVLSRTESSRVEEVELGGETFSGRDIREELELDSTDFTISRQGDKMIFATKGWGHGVGMSQYGADGMADEGKTYEEIVKHYYKGVEIAGLS</sequence>
<feature type="region of interest" description="Disordered" evidence="1">
    <location>
        <begin position="29"/>
        <end position="58"/>
    </location>
</feature>
<dbReference type="InterPro" id="IPR013693">
    <property type="entry name" value="SpoIID/LytB_N"/>
</dbReference>
<evidence type="ECO:0000313" key="4">
    <source>
        <dbReference type="Proteomes" id="UP001597520"/>
    </source>
</evidence>
<dbReference type="RefSeq" id="WP_380714365.1">
    <property type="nucleotide sequence ID" value="NZ_JBHUML010000006.1"/>
</dbReference>